<feature type="region of interest" description="Disordered" evidence="1">
    <location>
        <begin position="123"/>
        <end position="156"/>
    </location>
</feature>
<proteinExistence type="predicted"/>
<dbReference type="Gene3D" id="1.10.287.1060">
    <property type="entry name" value="ESAT-6-like"/>
    <property type="match status" value="1"/>
</dbReference>
<protein>
    <submittedName>
        <fullName evidence="2">Uncharacterized protein conserved in bacteria</fullName>
    </submittedName>
</protein>
<reference evidence="2 3" key="1">
    <citation type="submission" date="2019-02" db="EMBL/GenBank/DDBJ databases">
        <authorList>
            <consortium name="Pathogen Informatics"/>
        </authorList>
    </citation>
    <scope>NUCLEOTIDE SEQUENCE [LARGE SCALE GENOMIC DNA]</scope>
    <source>
        <strain evidence="2 3">3012STDY6756504</strain>
    </source>
</reference>
<dbReference type="Pfam" id="PF06013">
    <property type="entry name" value="WXG100"/>
    <property type="match status" value="1"/>
</dbReference>
<dbReference type="AlphaFoldDB" id="A0A4U8W6D4"/>
<dbReference type="InterPro" id="IPR010310">
    <property type="entry name" value="T7SS_ESAT-6-like"/>
</dbReference>
<organism evidence="2 3">
    <name type="scientific">Nocardia cyriacigeorgica</name>
    <dbReference type="NCBI Taxonomy" id="135487"/>
    <lineage>
        <taxon>Bacteria</taxon>
        <taxon>Bacillati</taxon>
        <taxon>Actinomycetota</taxon>
        <taxon>Actinomycetes</taxon>
        <taxon>Mycobacteriales</taxon>
        <taxon>Nocardiaceae</taxon>
        <taxon>Nocardia</taxon>
    </lineage>
</organism>
<gene>
    <name evidence="2" type="ORF">NCTC10797_04623</name>
</gene>
<dbReference type="SUPFAM" id="SSF140453">
    <property type="entry name" value="EsxAB dimer-like"/>
    <property type="match status" value="1"/>
</dbReference>
<dbReference type="RefSeq" id="WP_165448954.1">
    <property type="nucleotide sequence ID" value="NZ_LR215973.1"/>
</dbReference>
<evidence type="ECO:0000313" key="2">
    <source>
        <dbReference type="EMBL" id="VFB00816.1"/>
    </source>
</evidence>
<sequence length="156" mass="16839">MADQVSVDPEVLRAAASRLDVLFAVSGTALRETDQAIADSHEAWKGEAVPAFARFTSYLDDRRTLLERNLGEVAESLKTSADSLATQDQATGGHAGRAVAAAADESEPAARLLATPCRTQILSTSHRRRARISPQPFRGPARRSGRSASRRQRVVM</sequence>
<dbReference type="EMBL" id="LR215973">
    <property type="protein sequence ID" value="VFB00816.1"/>
    <property type="molecule type" value="Genomic_DNA"/>
</dbReference>
<dbReference type="Proteomes" id="UP000290439">
    <property type="component" value="Chromosome"/>
</dbReference>
<evidence type="ECO:0000313" key="3">
    <source>
        <dbReference type="Proteomes" id="UP000290439"/>
    </source>
</evidence>
<accession>A0A4U8W6D4</accession>
<name>A0A4U8W6D4_9NOCA</name>
<feature type="compositionally biased region" description="Basic residues" evidence="1">
    <location>
        <begin position="140"/>
        <end position="156"/>
    </location>
</feature>
<evidence type="ECO:0000256" key="1">
    <source>
        <dbReference type="SAM" id="MobiDB-lite"/>
    </source>
</evidence>
<dbReference type="InterPro" id="IPR036689">
    <property type="entry name" value="ESAT-6-like_sf"/>
</dbReference>